<sequence>MIKQMHKVLSVQSPAKKLGQAVSKLGSSKFTRVDLEKVQHPHSDTLVIQLRLNNYDIKRILVDTKSSIEVIKFAIARGEENIYGDQFLKANIEVFAWTPYEMPKIDPNFIKHKLNVLPDAWPVKQWGRRSALEHMDAVIKEVKKLKEANAIIEVLYSIWLSNTVGKMVTKIFEPILDRTMYAYIDDMVVKRNEVPDHIKDLTEVFVILRRHKLRLNAAKCAFELRSGKFFEHLVTKRGIEANSE</sequence>
<dbReference type="AlphaFoldDB" id="A0A7J0FE62"/>
<dbReference type="PANTHER" id="PTHR24559:SF444">
    <property type="entry name" value="REVERSE TRANSCRIPTASE DOMAIN-CONTAINING PROTEIN"/>
    <property type="match status" value="1"/>
</dbReference>
<evidence type="ECO:0000259" key="1">
    <source>
        <dbReference type="Pfam" id="PF00078"/>
    </source>
</evidence>
<protein>
    <recommendedName>
        <fullName evidence="1">Reverse transcriptase domain-containing protein</fullName>
    </recommendedName>
</protein>
<comment type="caution">
    <text evidence="2">The sequence shown here is derived from an EMBL/GenBank/DDBJ whole genome shotgun (WGS) entry which is preliminary data.</text>
</comment>
<organism evidence="2 3">
    <name type="scientific">Actinidia rufa</name>
    <dbReference type="NCBI Taxonomy" id="165716"/>
    <lineage>
        <taxon>Eukaryota</taxon>
        <taxon>Viridiplantae</taxon>
        <taxon>Streptophyta</taxon>
        <taxon>Embryophyta</taxon>
        <taxon>Tracheophyta</taxon>
        <taxon>Spermatophyta</taxon>
        <taxon>Magnoliopsida</taxon>
        <taxon>eudicotyledons</taxon>
        <taxon>Gunneridae</taxon>
        <taxon>Pentapetalae</taxon>
        <taxon>asterids</taxon>
        <taxon>Ericales</taxon>
        <taxon>Actinidiaceae</taxon>
        <taxon>Actinidia</taxon>
    </lineage>
</organism>
<accession>A0A7J0FE62</accession>
<dbReference type="PANTHER" id="PTHR24559">
    <property type="entry name" value="TRANSPOSON TY3-I GAG-POL POLYPROTEIN"/>
    <property type="match status" value="1"/>
</dbReference>
<dbReference type="InterPro" id="IPR053134">
    <property type="entry name" value="RNA-dir_DNA_polymerase"/>
</dbReference>
<dbReference type="Pfam" id="PF00078">
    <property type="entry name" value="RVT_1"/>
    <property type="match status" value="1"/>
</dbReference>
<dbReference type="OrthoDB" id="1928766at2759"/>
<reference evidence="2 3" key="1">
    <citation type="submission" date="2019-07" db="EMBL/GenBank/DDBJ databases">
        <title>De Novo Assembly of kiwifruit Actinidia rufa.</title>
        <authorList>
            <person name="Sugita-Konishi S."/>
            <person name="Sato K."/>
            <person name="Mori E."/>
            <person name="Abe Y."/>
            <person name="Kisaki G."/>
            <person name="Hamano K."/>
            <person name="Suezawa K."/>
            <person name="Otani M."/>
            <person name="Fukuda T."/>
            <person name="Manabe T."/>
            <person name="Gomi K."/>
            <person name="Tabuchi M."/>
            <person name="Akimitsu K."/>
            <person name="Kataoka I."/>
        </authorList>
    </citation>
    <scope>NUCLEOTIDE SEQUENCE [LARGE SCALE GENOMIC DNA]</scope>
    <source>
        <strain evidence="3">cv. Fuchu</strain>
    </source>
</reference>
<name>A0A7J0FE62_9ERIC</name>
<dbReference type="InterPro" id="IPR043502">
    <property type="entry name" value="DNA/RNA_pol_sf"/>
</dbReference>
<dbReference type="EMBL" id="BJWL01000011">
    <property type="protein sequence ID" value="GFY96883.1"/>
    <property type="molecule type" value="Genomic_DNA"/>
</dbReference>
<dbReference type="Proteomes" id="UP000585474">
    <property type="component" value="Unassembled WGS sequence"/>
</dbReference>
<keyword evidence="3" id="KW-1185">Reference proteome</keyword>
<gene>
    <name evidence="2" type="ORF">Acr_11g0011890</name>
</gene>
<proteinExistence type="predicted"/>
<feature type="domain" description="Reverse transcriptase" evidence="1">
    <location>
        <begin position="167"/>
        <end position="224"/>
    </location>
</feature>
<evidence type="ECO:0000313" key="3">
    <source>
        <dbReference type="Proteomes" id="UP000585474"/>
    </source>
</evidence>
<dbReference type="SUPFAM" id="SSF56672">
    <property type="entry name" value="DNA/RNA polymerases"/>
    <property type="match status" value="1"/>
</dbReference>
<dbReference type="Gene3D" id="3.30.70.270">
    <property type="match status" value="1"/>
</dbReference>
<evidence type="ECO:0000313" key="2">
    <source>
        <dbReference type="EMBL" id="GFY96883.1"/>
    </source>
</evidence>
<dbReference type="InterPro" id="IPR043128">
    <property type="entry name" value="Rev_trsase/Diguanyl_cyclase"/>
</dbReference>
<dbReference type="InterPro" id="IPR000477">
    <property type="entry name" value="RT_dom"/>
</dbReference>